<protein>
    <recommendedName>
        <fullName evidence="4">Sjogrens syndrome scleroderma autoantigen 1</fullName>
    </recommendedName>
</protein>
<accession>A0ABU3X202</accession>
<evidence type="ECO:0000313" key="2">
    <source>
        <dbReference type="EMBL" id="MDV2482080.1"/>
    </source>
</evidence>
<proteinExistence type="predicted"/>
<comment type="caution">
    <text evidence="2">The sequence shown here is derived from an EMBL/GenBank/DDBJ whole genome shotgun (WGS) entry which is preliminary data.</text>
</comment>
<dbReference type="Proteomes" id="UP001281203">
    <property type="component" value="Unassembled WGS sequence"/>
</dbReference>
<feature type="region of interest" description="Disordered" evidence="1">
    <location>
        <begin position="55"/>
        <end position="81"/>
    </location>
</feature>
<dbReference type="PANTHER" id="PTHR16537:SF1">
    <property type="entry name" value="PROTEIN ZNRD2"/>
    <property type="match status" value="1"/>
</dbReference>
<dbReference type="InterPro" id="IPR009563">
    <property type="entry name" value="SSSCA1"/>
</dbReference>
<dbReference type="PANTHER" id="PTHR16537">
    <property type="entry name" value="SJOEGREN SYNDROME/SCLERODERMA AUTOANTIGEN 1"/>
    <property type="match status" value="1"/>
</dbReference>
<evidence type="ECO:0000313" key="3">
    <source>
        <dbReference type="Proteomes" id="UP001281203"/>
    </source>
</evidence>
<gene>
    <name evidence="2" type="ORF">F8E02_08745</name>
</gene>
<dbReference type="InterPro" id="IPR051888">
    <property type="entry name" value="UPF0148_domain"/>
</dbReference>
<feature type="compositionally biased region" description="Low complexity" evidence="1">
    <location>
        <begin position="58"/>
        <end position="81"/>
    </location>
</feature>
<organism evidence="2 3">
    <name type="scientific">Methanoculleus caldifontis</name>
    <dbReference type="NCBI Taxonomy" id="2651577"/>
    <lineage>
        <taxon>Archaea</taxon>
        <taxon>Methanobacteriati</taxon>
        <taxon>Methanobacteriota</taxon>
        <taxon>Stenosarchaea group</taxon>
        <taxon>Methanomicrobia</taxon>
        <taxon>Methanomicrobiales</taxon>
        <taxon>Methanomicrobiaceae</taxon>
        <taxon>Methanoculleus</taxon>
    </lineage>
</organism>
<dbReference type="Pfam" id="PF06677">
    <property type="entry name" value="Auto_anti-p27"/>
    <property type="match status" value="1"/>
</dbReference>
<evidence type="ECO:0008006" key="4">
    <source>
        <dbReference type="Google" id="ProtNLM"/>
    </source>
</evidence>
<sequence>MTADKADEVMAGYLLKGGKMLAKSCKVCGYPLFEYKGETQCVICPLTAPEGRLPEPEPVVQVSPEPVQSPSSAPAAAVPEAGGRVAGEIERTIVHLCERIRSEPRADECLTLMRAVKKGAEALAALGQR</sequence>
<evidence type="ECO:0000256" key="1">
    <source>
        <dbReference type="SAM" id="MobiDB-lite"/>
    </source>
</evidence>
<dbReference type="RefSeq" id="WP_317065103.1">
    <property type="nucleotide sequence ID" value="NZ_WBKO01000001.1"/>
</dbReference>
<dbReference type="EMBL" id="WBKO01000001">
    <property type="protein sequence ID" value="MDV2482080.1"/>
    <property type="molecule type" value="Genomic_DNA"/>
</dbReference>
<name>A0ABU3X202_9EURY</name>
<reference evidence="2 3" key="1">
    <citation type="submission" date="2019-10" db="EMBL/GenBank/DDBJ databases">
        <title>Isolation and characterization of Methanoculleus sp. Wushi-C6 from a hot spring well.</title>
        <authorList>
            <person name="Chen S.-C."/>
            <person name="Lan Z.-H."/>
            <person name="You Y.-T."/>
            <person name="Lai M.-C."/>
        </authorList>
    </citation>
    <scope>NUCLEOTIDE SEQUENCE [LARGE SCALE GENOMIC DNA]</scope>
    <source>
        <strain evidence="2 3">Wushi-C6</strain>
    </source>
</reference>
<keyword evidence="3" id="KW-1185">Reference proteome</keyword>